<dbReference type="GO" id="GO:0005737">
    <property type="term" value="C:cytoplasm"/>
    <property type="evidence" value="ECO:0007669"/>
    <property type="project" value="GOC"/>
</dbReference>
<dbReference type="STRING" id="1246581.A0A2H9TI76"/>
<name>A0A2H9TI76_9FUNG</name>
<dbReference type="EMBL" id="MTSL01000174">
    <property type="protein sequence ID" value="PJF17451.1"/>
    <property type="molecule type" value="Genomic_DNA"/>
</dbReference>
<dbReference type="Gene3D" id="3.30.450.70">
    <property type="match status" value="1"/>
</dbReference>
<gene>
    <name evidence="1" type="ORF">PSACC_02754</name>
</gene>
<organism evidence="1 2">
    <name type="scientific">Paramicrosporidium saccamoebae</name>
    <dbReference type="NCBI Taxonomy" id="1246581"/>
    <lineage>
        <taxon>Eukaryota</taxon>
        <taxon>Fungi</taxon>
        <taxon>Fungi incertae sedis</taxon>
        <taxon>Cryptomycota</taxon>
        <taxon>Cryptomycota incertae sedis</taxon>
        <taxon>Paramicrosporidium</taxon>
    </lineage>
</organism>
<dbReference type="InterPro" id="IPR006722">
    <property type="entry name" value="Sedlin"/>
</dbReference>
<protein>
    <recommendedName>
        <fullName evidence="3">Trafficking protein particle complex subunit 2</fullName>
    </recommendedName>
</protein>
<dbReference type="Proteomes" id="UP000240830">
    <property type="component" value="Unassembled WGS sequence"/>
</dbReference>
<dbReference type="PANTHER" id="PTHR12403">
    <property type="entry name" value="TRAFFICKING PROTEIN PARTICLE COMPLEX SUBUNIT 2"/>
    <property type="match status" value="1"/>
</dbReference>
<evidence type="ECO:0000313" key="2">
    <source>
        <dbReference type="Proteomes" id="UP000240830"/>
    </source>
</evidence>
<dbReference type="GO" id="GO:0006888">
    <property type="term" value="P:endoplasmic reticulum to Golgi vesicle-mediated transport"/>
    <property type="evidence" value="ECO:0007669"/>
    <property type="project" value="InterPro"/>
</dbReference>
<evidence type="ECO:0008006" key="3">
    <source>
        <dbReference type="Google" id="ProtNLM"/>
    </source>
</evidence>
<dbReference type="InterPro" id="IPR011012">
    <property type="entry name" value="Longin-like_dom_sf"/>
</dbReference>
<sequence>MNAYFAIVAREDNPLFEAEFFRPDYLTKLENEKCLHQFIAHAALDMVDALMWTNNGLYLKVVDRYAEWFVSAFIATTGDRFLLLHDVRNEDSVRQFFSEAHELYVKYTVNPFYKNGSPVQSGSFEVKIRLLAKRFLEK</sequence>
<dbReference type="CDD" id="cd14825">
    <property type="entry name" value="TRAPPC2_sedlin"/>
    <property type="match status" value="1"/>
</dbReference>
<dbReference type="SUPFAM" id="SSF64356">
    <property type="entry name" value="SNARE-like"/>
    <property type="match status" value="1"/>
</dbReference>
<reference evidence="1 2" key="1">
    <citation type="submission" date="2016-10" db="EMBL/GenBank/DDBJ databases">
        <title>The genome of Paramicrosporidium saccamoebae is the missing link in understanding Cryptomycota and Microsporidia evolution.</title>
        <authorList>
            <person name="Quandt C.A."/>
            <person name="Beaudet D."/>
            <person name="Corsaro D."/>
            <person name="Michel R."/>
            <person name="Corradi N."/>
            <person name="James T."/>
        </authorList>
    </citation>
    <scope>NUCLEOTIDE SEQUENCE [LARGE SCALE GENOMIC DNA]</scope>
    <source>
        <strain evidence="1 2">KSL3</strain>
    </source>
</reference>
<dbReference type="Pfam" id="PF04628">
    <property type="entry name" value="Sedlin_N"/>
    <property type="match status" value="1"/>
</dbReference>
<evidence type="ECO:0000313" key="1">
    <source>
        <dbReference type="EMBL" id="PJF17451.1"/>
    </source>
</evidence>
<dbReference type="OrthoDB" id="10252102at2759"/>
<comment type="caution">
    <text evidence="1">The sequence shown here is derived from an EMBL/GenBank/DDBJ whole genome shotgun (WGS) entry which is preliminary data.</text>
</comment>
<proteinExistence type="predicted"/>
<dbReference type="AlphaFoldDB" id="A0A2H9TI76"/>
<keyword evidence="2" id="KW-1185">Reference proteome</keyword>
<accession>A0A2H9TI76</accession>